<gene>
    <name evidence="1" type="ORF">J2S36_000906</name>
</gene>
<keyword evidence="2" id="KW-1185">Reference proteome</keyword>
<comment type="caution">
    <text evidence="1">The sequence shown here is derived from an EMBL/GenBank/DDBJ whole genome shotgun (WGS) entry which is preliminary data.</text>
</comment>
<proteinExistence type="predicted"/>
<organism evidence="1 2">
    <name type="scientific">Arcanobacterium hippocoleae</name>
    <dbReference type="NCBI Taxonomy" id="149017"/>
    <lineage>
        <taxon>Bacteria</taxon>
        <taxon>Bacillati</taxon>
        <taxon>Actinomycetota</taxon>
        <taxon>Actinomycetes</taxon>
        <taxon>Actinomycetales</taxon>
        <taxon>Actinomycetaceae</taxon>
        <taxon>Arcanobacterium</taxon>
    </lineage>
</organism>
<reference evidence="1 2" key="1">
    <citation type="submission" date="2023-07" db="EMBL/GenBank/DDBJ databases">
        <title>Sequencing the genomes of 1000 actinobacteria strains.</title>
        <authorList>
            <person name="Klenk H.-P."/>
        </authorList>
    </citation>
    <scope>NUCLEOTIDE SEQUENCE [LARGE SCALE GENOMIC DNA]</scope>
    <source>
        <strain evidence="1 2">DSM 15539</strain>
    </source>
</reference>
<dbReference type="Proteomes" id="UP001266099">
    <property type="component" value="Unassembled WGS sequence"/>
</dbReference>
<dbReference type="InterPro" id="IPR036388">
    <property type="entry name" value="WH-like_DNA-bd_sf"/>
</dbReference>
<dbReference type="EMBL" id="JAVDUJ010000001">
    <property type="protein sequence ID" value="MDR6939363.1"/>
    <property type="molecule type" value="Genomic_DNA"/>
</dbReference>
<name>A0ABU1T1Y7_9ACTO</name>
<dbReference type="RefSeq" id="WP_309955993.1">
    <property type="nucleotide sequence ID" value="NZ_JAVDUJ010000001.1"/>
</dbReference>
<sequence>MDYLQRADDWCSIRDIAKELDVHPNSARLAVTKLTNATLIERIEMRDGAKGRPRLMFRSRTGKFNVLHDAFRSIEHATEIEKEIIESLISGKYEGCIAHEPDLVQALADFLKAHEVNVQVSGKNIIIAPEQYSEIEDEIPGFSGRVYRVLAQQAVGESAVITLSPHLCEGNFVLSVNKREQND</sequence>
<dbReference type="InterPro" id="IPR036390">
    <property type="entry name" value="WH_DNA-bd_sf"/>
</dbReference>
<protein>
    <submittedName>
        <fullName evidence="1">Transcriptional regulator</fullName>
    </submittedName>
</protein>
<evidence type="ECO:0000313" key="2">
    <source>
        <dbReference type="Proteomes" id="UP001266099"/>
    </source>
</evidence>
<accession>A0ABU1T1Y7</accession>
<dbReference type="SUPFAM" id="SSF46785">
    <property type="entry name" value="Winged helix' DNA-binding domain"/>
    <property type="match status" value="1"/>
</dbReference>
<evidence type="ECO:0000313" key="1">
    <source>
        <dbReference type="EMBL" id="MDR6939363.1"/>
    </source>
</evidence>
<dbReference type="Gene3D" id="1.10.10.10">
    <property type="entry name" value="Winged helix-like DNA-binding domain superfamily/Winged helix DNA-binding domain"/>
    <property type="match status" value="1"/>
</dbReference>